<keyword evidence="2" id="KW-0472">Membrane</keyword>
<dbReference type="EMBL" id="JBBDGL010000001">
    <property type="protein sequence ID" value="MEJ1154183.1"/>
    <property type="molecule type" value="Genomic_DNA"/>
</dbReference>
<evidence type="ECO:0000256" key="1">
    <source>
        <dbReference type="SAM" id="MobiDB-lite"/>
    </source>
</evidence>
<feature type="compositionally biased region" description="Basic and acidic residues" evidence="1">
    <location>
        <begin position="1"/>
        <end position="11"/>
    </location>
</feature>
<feature type="region of interest" description="Disordered" evidence="1">
    <location>
        <begin position="1"/>
        <end position="31"/>
    </location>
</feature>
<organism evidence="3 4">
    <name type="scientific">Microbacterium marmarense</name>
    <dbReference type="NCBI Taxonomy" id="3122051"/>
    <lineage>
        <taxon>Bacteria</taxon>
        <taxon>Bacillati</taxon>
        <taxon>Actinomycetota</taxon>
        <taxon>Actinomycetes</taxon>
        <taxon>Micrococcales</taxon>
        <taxon>Microbacteriaceae</taxon>
        <taxon>Microbacterium</taxon>
    </lineage>
</organism>
<dbReference type="Proteomes" id="UP001368654">
    <property type="component" value="Unassembled WGS sequence"/>
</dbReference>
<gene>
    <name evidence="3" type="ORF">WDU96_01040</name>
</gene>
<sequence length="374" mass="38906">MAVDALSEKPGGDSSLPDHSAGRLTPPPSSRSRRRVAIDLSLLAVVGVVLVGAVAAAYGAVQREFYSPTAFVEQYLSMLEEGRTSDALSVPGVAVASADLEAAGLPPTAHDALLRSTALATLTDAHVVSEEQHDDFTTVNVAYTAGGYAGTTSFDVEDGAIGIAPTWRFASSPLAVLSLNVGGSMSFNVNGFALDKRQVSPEGVDADPTEAVSLLVFSPGLYSVSVETAIASTPGVAVLSDSPFTSVPVTVQAQPTEEFVEVVQERVEEFLSTCASQEVLQPTACPFGYVVEDRIASIPEWQIETQPTISIESDGADWKIPATPAAARLNVDIQSLFDGSITTASEVVPFFVTGTIRVLPDGSVTISVGGTEGE</sequence>
<name>A0ABU8LPI5_9MICO</name>
<dbReference type="RefSeq" id="WP_337336630.1">
    <property type="nucleotide sequence ID" value="NZ_JBBDGL010000001.1"/>
</dbReference>
<proteinExistence type="predicted"/>
<keyword evidence="4" id="KW-1185">Reference proteome</keyword>
<evidence type="ECO:0000256" key="2">
    <source>
        <dbReference type="SAM" id="Phobius"/>
    </source>
</evidence>
<feature type="transmembrane region" description="Helical" evidence="2">
    <location>
        <begin position="40"/>
        <end position="61"/>
    </location>
</feature>
<accession>A0ABU8LPI5</accession>
<reference evidence="3 4" key="1">
    <citation type="submission" date="2024-02" db="EMBL/GenBank/DDBJ databases">
        <authorList>
            <person name="Saticioglu I.B."/>
        </authorList>
    </citation>
    <scope>NUCLEOTIDE SEQUENCE [LARGE SCALE GENOMIC DNA]</scope>
    <source>
        <strain evidence="3 4">Mu-86</strain>
    </source>
</reference>
<protein>
    <submittedName>
        <fullName evidence="3">Uncharacterized protein</fullName>
    </submittedName>
</protein>
<keyword evidence="2" id="KW-0812">Transmembrane</keyword>
<comment type="caution">
    <text evidence="3">The sequence shown here is derived from an EMBL/GenBank/DDBJ whole genome shotgun (WGS) entry which is preliminary data.</text>
</comment>
<keyword evidence="2" id="KW-1133">Transmembrane helix</keyword>
<evidence type="ECO:0000313" key="3">
    <source>
        <dbReference type="EMBL" id="MEJ1154183.1"/>
    </source>
</evidence>
<evidence type="ECO:0000313" key="4">
    <source>
        <dbReference type="Proteomes" id="UP001368654"/>
    </source>
</evidence>